<organism evidence="2 3">
    <name type="scientific">Alkalicaulis satelles</name>
    <dbReference type="NCBI Taxonomy" id="2609175"/>
    <lineage>
        <taxon>Bacteria</taxon>
        <taxon>Pseudomonadati</taxon>
        <taxon>Pseudomonadota</taxon>
        <taxon>Alphaproteobacteria</taxon>
        <taxon>Maricaulales</taxon>
        <taxon>Maricaulaceae</taxon>
        <taxon>Alkalicaulis</taxon>
    </lineage>
</organism>
<dbReference type="Pfam" id="PF08450">
    <property type="entry name" value="SGL"/>
    <property type="match status" value="1"/>
</dbReference>
<dbReference type="InterPro" id="IPR013658">
    <property type="entry name" value="SGL"/>
</dbReference>
<dbReference type="GO" id="GO:0016787">
    <property type="term" value="F:hydrolase activity"/>
    <property type="evidence" value="ECO:0007669"/>
    <property type="project" value="TreeGrafter"/>
</dbReference>
<evidence type="ECO:0000259" key="1">
    <source>
        <dbReference type="Pfam" id="PF08450"/>
    </source>
</evidence>
<reference evidence="2 3" key="1">
    <citation type="submission" date="2019-09" db="EMBL/GenBank/DDBJ databases">
        <authorList>
            <person name="Kevbrin V."/>
            <person name="Grouzdev D.S."/>
        </authorList>
    </citation>
    <scope>NUCLEOTIDE SEQUENCE [LARGE SCALE GENOMIC DNA]</scope>
    <source>
        <strain evidence="2 3">G-192</strain>
    </source>
</reference>
<feature type="domain" description="SMP-30/Gluconolactonase/LRE-like region" evidence="1">
    <location>
        <begin position="78"/>
        <end position="261"/>
    </location>
</feature>
<sequence>MLRWIVSIFATLVLLIVLAAYGPGALNAVKFEPTTPDPALAALFDTAIVEPEIREPGLIGAEDIEPGPDGRLYAGLQDGRIMARDPEGGWSEFANTGGRPLGLGFGPDGTLFVADALRGLLRHQGGDDWEVWLAQEPDGRLVFTDDITVLDDGSVILSDASKRYGYGNYMSSYLEGEATGVIYRVRGPDDYAVLAEGLAFANGVTHDPATGVVYINETWAARVWTLDPDTSAMELFLDGLPGYPDNMHFDPEAGLLWIAMPSLRADDIEALHPRPFVKRLIWRWIQIAGLPPLPPRPVMILAVDRDGTPVHVIHGPDDQPYGATGMAPWQGRIWVGGLERESVDAFAYPERLP</sequence>
<dbReference type="RefSeq" id="WP_150022596.1">
    <property type="nucleotide sequence ID" value="NZ_VWOJ01000002.1"/>
</dbReference>
<evidence type="ECO:0000313" key="2">
    <source>
        <dbReference type="EMBL" id="KAA5803327.1"/>
    </source>
</evidence>
<dbReference type="PANTHER" id="PTHR10426:SF88">
    <property type="entry name" value="ADIPOCYTE PLASMA MEMBRANE-ASSOCIATED PROTEIN HEMOMUCIN-RELATED"/>
    <property type="match status" value="1"/>
</dbReference>
<evidence type="ECO:0000313" key="3">
    <source>
        <dbReference type="Proteomes" id="UP000325122"/>
    </source>
</evidence>
<accession>A0A5M6ZI03</accession>
<dbReference type="PANTHER" id="PTHR10426">
    <property type="entry name" value="STRICTOSIDINE SYNTHASE-RELATED"/>
    <property type="match status" value="1"/>
</dbReference>
<keyword evidence="3" id="KW-1185">Reference proteome</keyword>
<dbReference type="Proteomes" id="UP000325122">
    <property type="component" value="Unassembled WGS sequence"/>
</dbReference>
<name>A0A5M6ZI03_9PROT</name>
<gene>
    <name evidence="2" type="ORF">F1654_05830</name>
</gene>
<dbReference type="Gene3D" id="2.120.10.30">
    <property type="entry name" value="TolB, C-terminal domain"/>
    <property type="match status" value="1"/>
</dbReference>
<dbReference type="EMBL" id="VWOJ01000002">
    <property type="protein sequence ID" value="KAA5803327.1"/>
    <property type="molecule type" value="Genomic_DNA"/>
</dbReference>
<protein>
    <submittedName>
        <fullName evidence="2">SMP-30/gluconolactonase/LRE family protein</fullName>
    </submittedName>
</protein>
<dbReference type="GO" id="GO:0012505">
    <property type="term" value="C:endomembrane system"/>
    <property type="evidence" value="ECO:0007669"/>
    <property type="project" value="TreeGrafter"/>
</dbReference>
<comment type="caution">
    <text evidence="2">The sequence shown here is derived from an EMBL/GenBank/DDBJ whole genome shotgun (WGS) entry which is preliminary data.</text>
</comment>
<dbReference type="AlphaFoldDB" id="A0A5M6ZI03"/>
<dbReference type="SUPFAM" id="SSF63829">
    <property type="entry name" value="Calcium-dependent phosphotriesterase"/>
    <property type="match status" value="1"/>
</dbReference>
<proteinExistence type="predicted"/>
<dbReference type="InterPro" id="IPR011042">
    <property type="entry name" value="6-blade_b-propeller_TolB-like"/>
</dbReference>